<evidence type="ECO:0000256" key="16">
    <source>
        <dbReference type="ARBA" id="ARBA00049024"/>
    </source>
</evidence>
<evidence type="ECO:0000259" key="18">
    <source>
        <dbReference type="Pfam" id="PF00793"/>
    </source>
</evidence>
<dbReference type="FunFam" id="3.20.20.70:FF:000005">
    <property type="entry name" value="Phospho-2-dehydro-3-deoxyheptonate aldolase"/>
    <property type="match status" value="1"/>
</dbReference>
<feature type="domain" description="Aldehyde dehydrogenase" evidence="17">
    <location>
        <begin position="132"/>
        <end position="303"/>
    </location>
</feature>
<evidence type="ECO:0000313" key="20">
    <source>
        <dbReference type="Proteomes" id="UP000054845"/>
    </source>
</evidence>
<evidence type="ECO:0000256" key="14">
    <source>
        <dbReference type="ARBA" id="ARBA00032193"/>
    </source>
</evidence>
<dbReference type="InterPro" id="IPR006219">
    <property type="entry name" value="DAHP_synth_1"/>
</dbReference>
<dbReference type="SUPFAM" id="SSF51569">
    <property type="entry name" value="Aldolase"/>
    <property type="match status" value="1"/>
</dbReference>
<name>A0A0P1BF49_9BASI</name>
<dbReference type="EMBL" id="CCYA01000243">
    <property type="protein sequence ID" value="CEH14515.1"/>
    <property type="molecule type" value="Genomic_DNA"/>
</dbReference>
<evidence type="ECO:0000313" key="19">
    <source>
        <dbReference type="EMBL" id="CEH14515.1"/>
    </source>
</evidence>
<evidence type="ECO:0000256" key="8">
    <source>
        <dbReference type="ARBA" id="ARBA00022650"/>
    </source>
</evidence>
<evidence type="ECO:0000256" key="5">
    <source>
        <dbReference type="ARBA" id="ARBA00012694"/>
    </source>
</evidence>
<dbReference type="Proteomes" id="UP000054845">
    <property type="component" value="Unassembled WGS sequence"/>
</dbReference>
<dbReference type="InterPro" id="IPR016161">
    <property type="entry name" value="Ald_DH/histidinol_DH"/>
</dbReference>
<evidence type="ECO:0000256" key="15">
    <source>
        <dbReference type="ARBA" id="ARBA00047508"/>
    </source>
</evidence>
<evidence type="ECO:0000256" key="1">
    <source>
        <dbReference type="ARBA" id="ARBA00003726"/>
    </source>
</evidence>
<dbReference type="AlphaFoldDB" id="A0A0P1BF49"/>
<dbReference type="PANTHER" id="PTHR21225:SF12">
    <property type="entry name" value="PHOSPHO-2-DEHYDRO-3-DEOXYHEPTONATE ALDOLASE, TYROSINE-INHIBITED"/>
    <property type="match status" value="1"/>
</dbReference>
<keyword evidence="9" id="KW-0808">Transferase</keyword>
<dbReference type="InterPro" id="IPR016163">
    <property type="entry name" value="Ald_DH_C"/>
</dbReference>
<comment type="pathway">
    <text evidence="2">Metabolic intermediate biosynthesis; chorismate biosynthesis; chorismate from D-erythrose 4-phosphate and phosphoenolpyruvate: step 1/7.</text>
</comment>
<protein>
    <recommendedName>
        <fullName evidence="14">3-deoxy-D-arabino-heptulosonate 7-phosphate synthase</fullName>
        <ecNumber evidence="6">1.2.1.41</ecNumber>
        <ecNumber evidence="5">2.5.1.54</ecNumber>
    </recommendedName>
    <alternativeName>
        <fullName evidence="13">DAHP synthase</fullName>
    </alternativeName>
    <alternativeName>
        <fullName evidence="12">Phospho-2-keto-3-deoxyheptonate aldolase</fullName>
    </alternativeName>
</protein>
<dbReference type="PROSITE" id="PS01223">
    <property type="entry name" value="PROA"/>
    <property type="match status" value="1"/>
</dbReference>
<accession>A0A0P1BF49</accession>
<dbReference type="HAMAP" id="MF_00412">
    <property type="entry name" value="ProA"/>
    <property type="match status" value="1"/>
</dbReference>
<comment type="similarity">
    <text evidence="4">Belongs to the class-I DAHP synthase family.</text>
</comment>
<dbReference type="NCBIfam" id="NF009395">
    <property type="entry name" value="PRK12755.1"/>
    <property type="match status" value="1"/>
</dbReference>
<organism evidence="19 20">
    <name type="scientific">Ceraceosorus bombacis</name>
    <dbReference type="NCBI Taxonomy" id="401625"/>
    <lineage>
        <taxon>Eukaryota</taxon>
        <taxon>Fungi</taxon>
        <taxon>Dikarya</taxon>
        <taxon>Basidiomycota</taxon>
        <taxon>Ustilaginomycotina</taxon>
        <taxon>Exobasidiomycetes</taxon>
        <taxon>Ceraceosorales</taxon>
        <taxon>Ceraceosoraceae</taxon>
        <taxon>Ceraceosorus</taxon>
    </lineage>
</organism>
<evidence type="ECO:0000256" key="11">
    <source>
        <dbReference type="ARBA" id="ARBA00023141"/>
    </source>
</evidence>
<evidence type="ECO:0000259" key="17">
    <source>
        <dbReference type="Pfam" id="PF00171"/>
    </source>
</evidence>
<evidence type="ECO:0000256" key="12">
    <source>
        <dbReference type="ARBA" id="ARBA00031111"/>
    </source>
</evidence>
<dbReference type="EC" id="1.2.1.41" evidence="6"/>
<dbReference type="GO" id="GO:0009073">
    <property type="term" value="P:aromatic amino acid family biosynthetic process"/>
    <property type="evidence" value="ECO:0007669"/>
    <property type="project" value="UniProtKB-KW"/>
</dbReference>
<evidence type="ECO:0000256" key="10">
    <source>
        <dbReference type="ARBA" id="ARBA00022857"/>
    </source>
</evidence>
<dbReference type="SUPFAM" id="SSF53720">
    <property type="entry name" value="ALDH-like"/>
    <property type="match status" value="1"/>
</dbReference>
<dbReference type="EC" id="2.5.1.54" evidence="5"/>
<evidence type="ECO:0000256" key="7">
    <source>
        <dbReference type="ARBA" id="ARBA00022605"/>
    </source>
</evidence>
<dbReference type="Pfam" id="PF00793">
    <property type="entry name" value="DAHP_synth_1"/>
    <property type="match status" value="1"/>
</dbReference>
<dbReference type="Gene3D" id="3.40.605.10">
    <property type="entry name" value="Aldehyde Dehydrogenase, Chain A, domain 1"/>
    <property type="match status" value="1"/>
</dbReference>
<dbReference type="GO" id="GO:0004350">
    <property type="term" value="F:glutamate-5-semialdehyde dehydrogenase activity"/>
    <property type="evidence" value="ECO:0007669"/>
    <property type="project" value="UniProtKB-EC"/>
</dbReference>
<dbReference type="GO" id="GO:0005737">
    <property type="term" value="C:cytoplasm"/>
    <property type="evidence" value="ECO:0007669"/>
    <property type="project" value="TreeGrafter"/>
</dbReference>
<dbReference type="NCBIfam" id="TIGR00407">
    <property type="entry name" value="proA"/>
    <property type="match status" value="1"/>
</dbReference>
<dbReference type="Pfam" id="PF00171">
    <property type="entry name" value="Aldedh"/>
    <property type="match status" value="1"/>
</dbReference>
<dbReference type="GO" id="GO:0055129">
    <property type="term" value="P:L-proline biosynthetic process"/>
    <property type="evidence" value="ECO:0007669"/>
    <property type="project" value="UniProtKB-UniPathway"/>
</dbReference>
<dbReference type="NCBIfam" id="TIGR00034">
    <property type="entry name" value="aroFGH"/>
    <property type="match status" value="1"/>
</dbReference>
<evidence type="ECO:0000256" key="6">
    <source>
        <dbReference type="ARBA" id="ARBA00013002"/>
    </source>
</evidence>
<dbReference type="STRING" id="401625.A0A0P1BF49"/>
<dbReference type="Gene3D" id="3.40.309.10">
    <property type="entry name" value="Aldehyde Dehydrogenase, Chain A, domain 2"/>
    <property type="match status" value="1"/>
</dbReference>
<feature type="domain" description="DAHP synthetase I/KDSA" evidence="18">
    <location>
        <begin position="569"/>
        <end position="865"/>
    </location>
</feature>
<dbReference type="InterPro" id="IPR013785">
    <property type="entry name" value="Aldolase_TIM"/>
</dbReference>
<comment type="catalytic activity">
    <reaction evidence="16">
        <text>L-glutamate 5-semialdehyde + phosphate + NADP(+) = L-glutamyl 5-phosphate + NADPH + H(+)</text>
        <dbReference type="Rhea" id="RHEA:19541"/>
        <dbReference type="ChEBI" id="CHEBI:15378"/>
        <dbReference type="ChEBI" id="CHEBI:43474"/>
        <dbReference type="ChEBI" id="CHEBI:57783"/>
        <dbReference type="ChEBI" id="CHEBI:58066"/>
        <dbReference type="ChEBI" id="CHEBI:58274"/>
        <dbReference type="ChEBI" id="CHEBI:58349"/>
        <dbReference type="EC" id="1.2.1.41"/>
    </reaction>
</comment>
<evidence type="ECO:0000256" key="9">
    <source>
        <dbReference type="ARBA" id="ARBA00022679"/>
    </source>
</evidence>
<keyword evidence="8" id="KW-0641">Proline biosynthesis</keyword>
<dbReference type="InterPro" id="IPR000965">
    <property type="entry name" value="GPR_dom"/>
</dbReference>
<dbReference type="InterPro" id="IPR015590">
    <property type="entry name" value="Aldehyde_DH_dom"/>
</dbReference>
<keyword evidence="11" id="KW-0057">Aromatic amino acid biosynthesis</keyword>
<dbReference type="PANTHER" id="PTHR21225">
    <property type="entry name" value="PHOSPHO-2-DEHYDRO-3-DEOXYHEPTONATE ALDOLASE DAHP SYNTHETASE"/>
    <property type="match status" value="1"/>
</dbReference>
<sequence length="883" mass="94249">MTVISVPDIAARAKAAFDTAQATLPAGQAADDARNEALSLIRRKLVESEPDVKAANAKDVAAAKEAVSAGKLSPQLLARLDLFVKNKWNDMLEGISSVAALESPLDKCLWAKRLAAPHRESGAGELDLYRLTCPIGVLLCIFEARPEVVVNIATLALKSGNAAILKGGKESTHTSTLLARLVSEALSESKLPADLIQSVESREQVAELLTEDKYVDLVIPRGSNELVRSIQRDARMPVMGHADGLCAAYVHSDAVEESTIKGVVDSKIDYPAACNAVETLLVHRSQLTKLWPALATALLDANVELRCDPESLEALDKVPGIAPRAQQVKVAVPGDFYTEFLDLKLAVKTVSTVQEAIEHINTHGSHHTDAIFCSPLASPSNPTTSAAAVNGHSSTQTQEHEAASQFTRAVSSANVFVNCSTRFADGFRFGLGTEVGISTGKTHARGPVGLEGLVIYKYVARASGSGPHTASSFSDRTRSFAHSALEQEYPAFDLPRPPAQTAPNNAAVNAAPHLTDSLSKSSSEPYLYSQDVHVAGYEPLIPPTLLLHETPLTEEARRTIARGRGEASAVISGKDDRLLVVVGPCSIHSPEEALDYAKRLKDAMPQWPGLVVVMRAYFEKPRTTVGWKGLINDPDINGSFQINRGLKIARQLLIELTSRGVPVACEVLDTISPQYTSDLYSWGAIGARTTESQLHRELVSGLSMPIGFKNGTDGGPQVALDAIRASAQPHAFMGVTAQGLAAIVRTTGNADLHIIHRGGGGKTNYDAAAIRKSADAMSAQGRQPSIMVDCSHGNSQKDHRKQALGVQAICEQLQAGERAITGVMIESNLGEGNQKMPANGDLSSLKRGVSLTDACIDWDTTVKLLQQLNEAVLARRKLSKASS</sequence>
<comment type="pathway">
    <text evidence="3">Amino-acid biosynthesis; L-proline biosynthesis; L-glutamate 5-semialdehyde from L-glutamate: step 2/2.</text>
</comment>
<dbReference type="NCBIfam" id="NF001221">
    <property type="entry name" value="PRK00197.1"/>
    <property type="match status" value="1"/>
</dbReference>
<evidence type="ECO:0000256" key="2">
    <source>
        <dbReference type="ARBA" id="ARBA00004688"/>
    </source>
</evidence>
<reference evidence="19 20" key="1">
    <citation type="submission" date="2014-09" db="EMBL/GenBank/DDBJ databases">
        <authorList>
            <person name="Magalhaes I.L.F."/>
            <person name="Oliveira U."/>
            <person name="Santos F.R."/>
            <person name="Vidigal T.H.D.A."/>
            <person name="Brescovit A.D."/>
            <person name="Santos A.J."/>
        </authorList>
    </citation>
    <scope>NUCLEOTIDE SEQUENCE [LARGE SCALE GENOMIC DNA]</scope>
</reference>
<dbReference type="UniPathway" id="UPA00098">
    <property type="reaction ID" value="UER00360"/>
</dbReference>
<comment type="function">
    <text evidence="1">Stereospecific condensation of phosphoenolpyruvate (PEP) and D-erythrose-4-phosphate (E4P) giving rise to 3-deoxy-D-arabino-heptulosonate-7-phosphate (DAHP).</text>
</comment>
<dbReference type="InterPro" id="IPR016162">
    <property type="entry name" value="Ald_DH_N"/>
</dbReference>
<keyword evidence="10" id="KW-0521">NADP</keyword>
<evidence type="ECO:0000256" key="13">
    <source>
        <dbReference type="ARBA" id="ARBA00031349"/>
    </source>
</evidence>
<dbReference type="InterPro" id="IPR020593">
    <property type="entry name" value="G-glutamylP_reductase_CS"/>
</dbReference>
<evidence type="ECO:0000256" key="3">
    <source>
        <dbReference type="ARBA" id="ARBA00004985"/>
    </source>
</evidence>
<evidence type="ECO:0000256" key="4">
    <source>
        <dbReference type="ARBA" id="ARBA00007985"/>
    </source>
</evidence>
<dbReference type="Gene3D" id="3.20.20.70">
    <property type="entry name" value="Aldolase class I"/>
    <property type="match status" value="1"/>
</dbReference>
<dbReference type="OrthoDB" id="1934954at2759"/>
<dbReference type="CDD" id="cd07079">
    <property type="entry name" value="ALDH_F18-19_ProA-GPR"/>
    <property type="match status" value="1"/>
</dbReference>
<keyword evidence="20" id="KW-1185">Reference proteome</keyword>
<dbReference type="GO" id="GO:0003849">
    <property type="term" value="F:3-deoxy-7-phosphoheptulonate synthase activity"/>
    <property type="evidence" value="ECO:0007669"/>
    <property type="project" value="UniProtKB-EC"/>
</dbReference>
<proteinExistence type="inferred from homology"/>
<keyword evidence="7" id="KW-0028">Amino-acid biosynthesis</keyword>
<dbReference type="InterPro" id="IPR006218">
    <property type="entry name" value="DAHP1/KDSA"/>
</dbReference>
<comment type="catalytic activity">
    <reaction evidence="15">
        <text>D-erythrose 4-phosphate + phosphoenolpyruvate + H2O = 7-phospho-2-dehydro-3-deoxy-D-arabino-heptonate + phosphate</text>
        <dbReference type="Rhea" id="RHEA:14717"/>
        <dbReference type="ChEBI" id="CHEBI:15377"/>
        <dbReference type="ChEBI" id="CHEBI:16897"/>
        <dbReference type="ChEBI" id="CHEBI:43474"/>
        <dbReference type="ChEBI" id="CHEBI:58394"/>
        <dbReference type="ChEBI" id="CHEBI:58702"/>
        <dbReference type="EC" id="2.5.1.54"/>
    </reaction>
</comment>